<evidence type="ECO:0000313" key="2">
    <source>
        <dbReference type="Proteomes" id="UP000094769"/>
    </source>
</evidence>
<keyword evidence="2" id="KW-1185">Reference proteome</keyword>
<dbReference type="AlphaFoldDB" id="A0A7Z0VMX9"/>
<protein>
    <recommendedName>
        <fullName evidence="3">Lipid A deacylase LpxR family protein</fullName>
    </recommendedName>
</protein>
<evidence type="ECO:0000313" key="1">
    <source>
        <dbReference type="EMBL" id="ODJ88099.1"/>
    </source>
</evidence>
<name>A0A7Z0VMX9_9GAMM</name>
<dbReference type="Proteomes" id="UP000094769">
    <property type="component" value="Unassembled WGS sequence"/>
</dbReference>
<gene>
    <name evidence="1" type="ORF">CODIS_15100</name>
</gene>
<accession>A0A7Z0VMX9</accession>
<dbReference type="InterPro" id="IPR018707">
    <property type="entry name" value="LpxR"/>
</dbReference>
<dbReference type="Gene3D" id="2.40.128.140">
    <property type="entry name" value="Outer membrane protein"/>
    <property type="match status" value="1"/>
</dbReference>
<sequence>MVRKDIISMSYNHQRNSYFGFFPFGLFQALILTVAQIDHAESDWDKDMRVKNESYDTGWQIYFDNDISFNDEKDRNYTGGLALTLTGKRAADYWFSLDPWLNSLDRLSGFGRNQTGDNGIHRHAIEFGLTIFTPDDLAESDPIENDHPYANMLFISNSQSRVYPSRGLLFQSTLLLGVLGTDVGEEVQKAMHNLTDSDQPRGWSNQISDGGELTAKYSISIQKLLQSRQGNLSYDVRVGLEAGIGYTTDINGAISFRLGKLNTPWWQFTPHQSEYISFGQTFGHTTDHGHTRPEFFIWGGLNLKYRFYNAILQGQFRNSAVTFNRDELESVILNGWLGITKTFSNGMGISFVMRKQNNEIENSGKDDPFWSGLIISKTY</sequence>
<dbReference type="Pfam" id="PF09982">
    <property type="entry name" value="LpxR"/>
    <property type="match status" value="1"/>
</dbReference>
<dbReference type="InterPro" id="IPR037107">
    <property type="entry name" value="Put_OMP_sf"/>
</dbReference>
<proteinExistence type="predicted"/>
<reference evidence="1 2" key="1">
    <citation type="submission" date="2016-06" db="EMBL/GenBank/DDBJ databases">
        <title>Genome sequence of endosymbiont of Candidatus Endolucinida thiodiazotropha.</title>
        <authorList>
            <person name="Poehlein A."/>
            <person name="Koenig S."/>
            <person name="Heiden S.E."/>
            <person name="Thuermer A."/>
            <person name="Voget S."/>
            <person name="Daniel R."/>
            <person name="Markert S."/>
            <person name="Gros O."/>
            <person name="Schweder T."/>
        </authorList>
    </citation>
    <scope>NUCLEOTIDE SEQUENCE [LARGE SCALE GENOMIC DNA]</scope>
    <source>
        <strain evidence="1 2">COS</strain>
    </source>
</reference>
<comment type="caution">
    <text evidence="1">The sequence shown here is derived from an EMBL/GenBank/DDBJ whole genome shotgun (WGS) entry which is preliminary data.</text>
</comment>
<evidence type="ECO:0008006" key="3">
    <source>
        <dbReference type="Google" id="ProtNLM"/>
    </source>
</evidence>
<dbReference type="EMBL" id="MARB01000007">
    <property type="protein sequence ID" value="ODJ88099.1"/>
    <property type="molecule type" value="Genomic_DNA"/>
</dbReference>
<organism evidence="1 2">
    <name type="scientific">Candidatus Thiodiazotropha endolucinida</name>
    <dbReference type="NCBI Taxonomy" id="1655433"/>
    <lineage>
        <taxon>Bacteria</taxon>
        <taxon>Pseudomonadati</taxon>
        <taxon>Pseudomonadota</taxon>
        <taxon>Gammaproteobacteria</taxon>
        <taxon>Chromatiales</taxon>
        <taxon>Sedimenticolaceae</taxon>
        <taxon>Candidatus Thiodiazotropha</taxon>
    </lineage>
</organism>